<feature type="transmembrane region" description="Helical" evidence="1">
    <location>
        <begin position="56"/>
        <end position="77"/>
    </location>
</feature>
<dbReference type="AlphaFoldDB" id="A0A8X6HF61"/>
<feature type="transmembrane region" description="Helical" evidence="1">
    <location>
        <begin position="298"/>
        <end position="321"/>
    </location>
</feature>
<protein>
    <recommendedName>
        <fullName evidence="4">Gustatory receptor</fullName>
    </recommendedName>
</protein>
<organism evidence="2 3">
    <name type="scientific">Trichonephila clavata</name>
    <name type="common">Joro spider</name>
    <name type="synonym">Nephila clavata</name>
    <dbReference type="NCBI Taxonomy" id="2740835"/>
    <lineage>
        <taxon>Eukaryota</taxon>
        <taxon>Metazoa</taxon>
        <taxon>Ecdysozoa</taxon>
        <taxon>Arthropoda</taxon>
        <taxon>Chelicerata</taxon>
        <taxon>Arachnida</taxon>
        <taxon>Araneae</taxon>
        <taxon>Araneomorphae</taxon>
        <taxon>Entelegynae</taxon>
        <taxon>Araneoidea</taxon>
        <taxon>Nephilidae</taxon>
        <taxon>Trichonephila</taxon>
    </lineage>
</organism>
<proteinExistence type="predicted"/>
<gene>
    <name evidence="2" type="primary">AVEN_187591_1</name>
    <name evidence="2" type="ORF">TNCT_98271</name>
</gene>
<feature type="transmembrane region" description="Helical" evidence="1">
    <location>
        <begin position="202"/>
        <end position="222"/>
    </location>
</feature>
<name>A0A8X6HF61_TRICU</name>
<reference evidence="2" key="1">
    <citation type="submission" date="2020-07" db="EMBL/GenBank/DDBJ databases">
        <title>Multicomponent nature underlies the extraordinary mechanical properties of spider dragline silk.</title>
        <authorList>
            <person name="Kono N."/>
            <person name="Nakamura H."/>
            <person name="Mori M."/>
            <person name="Yoshida Y."/>
            <person name="Ohtoshi R."/>
            <person name="Malay A.D."/>
            <person name="Moran D.A.P."/>
            <person name="Tomita M."/>
            <person name="Numata K."/>
            <person name="Arakawa K."/>
        </authorList>
    </citation>
    <scope>NUCLEOTIDE SEQUENCE</scope>
</reference>
<evidence type="ECO:0008006" key="4">
    <source>
        <dbReference type="Google" id="ProtNLM"/>
    </source>
</evidence>
<keyword evidence="1" id="KW-0472">Membrane</keyword>
<keyword evidence="1" id="KW-0812">Transmembrane</keyword>
<evidence type="ECO:0000313" key="2">
    <source>
        <dbReference type="EMBL" id="GFQ85434.1"/>
    </source>
</evidence>
<comment type="caution">
    <text evidence="2">The sequence shown here is derived from an EMBL/GenBank/DDBJ whole genome shotgun (WGS) entry which is preliminary data.</text>
</comment>
<feature type="transmembrane region" description="Helical" evidence="1">
    <location>
        <begin position="267"/>
        <end position="286"/>
    </location>
</feature>
<feature type="transmembrane region" description="Helical" evidence="1">
    <location>
        <begin position="89"/>
        <end position="113"/>
    </location>
</feature>
<feature type="transmembrane region" description="Helical" evidence="1">
    <location>
        <begin position="134"/>
        <end position="151"/>
    </location>
</feature>
<evidence type="ECO:0000256" key="1">
    <source>
        <dbReference type="SAM" id="Phobius"/>
    </source>
</evidence>
<accession>A0A8X6HF61</accession>
<sequence>MLEVHWKANRIKPLQQIFKPVADEMIEIWKPVKYIFMVLGFYFPENKNSEKKTDRFLVLFFRILKLFCDVMIFYFMLSMIYGGFSAKKIYFVHVADIAFVNFLWFLVTLKIKFIMKSFEKMEALLIYPQKNNRALQVIVLLFCAFICINALCNTIRVTVEPAIIMHMQYISTFGVINKNNSDTKLSKVGGNILRLIGGSFNLIFFAFPPTLAVTLFLFLLQMRNLMKDYLKKLQILICEDNIPINLRSFLSDFTKVVVFIKNINETLSPITFALMAFWTTGIFYNLSKLLYRSTFDDIFSLASSSCNAINYTIQFLIFVILSSEIPKTVAEMKNVILQGPESQEYFFDEQKSSCISLLVLKLENFKEQVTITGLGLFKLERSVILICLGTGISYELLIVQLMERND</sequence>
<dbReference type="Proteomes" id="UP000887116">
    <property type="component" value="Unassembled WGS sequence"/>
</dbReference>
<evidence type="ECO:0000313" key="3">
    <source>
        <dbReference type="Proteomes" id="UP000887116"/>
    </source>
</evidence>
<dbReference type="EMBL" id="BMAO01032884">
    <property type="protein sequence ID" value="GFQ85434.1"/>
    <property type="molecule type" value="Genomic_DNA"/>
</dbReference>
<keyword evidence="1" id="KW-1133">Transmembrane helix</keyword>
<keyword evidence="3" id="KW-1185">Reference proteome</keyword>
<dbReference type="OrthoDB" id="6419937at2759"/>